<evidence type="ECO:0000313" key="2">
    <source>
        <dbReference type="EMBL" id="POR54650.1"/>
    </source>
</evidence>
<dbReference type="Proteomes" id="UP000237381">
    <property type="component" value="Unassembled WGS sequence"/>
</dbReference>
<accession>A0A2S4MIT5</accession>
<dbReference type="AlphaFoldDB" id="A0A2S4MIT5"/>
<name>A0A2S4MIT5_9BURK</name>
<evidence type="ECO:0000313" key="3">
    <source>
        <dbReference type="Proteomes" id="UP000237381"/>
    </source>
</evidence>
<proteinExistence type="predicted"/>
<comment type="caution">
    <text evidence="2">The sequence shown here is derived from an EMBL/GenBank/DDBJ whole genome shotgun (WGS) entry which is preliminary data.</text>
</comment>
<reference evidence="2 3" key="1">
    <citation type="submission" date="2018-01" db="EMBL/GenBank/DDBJ databases">
        <title>Genomic Encyclopedia of Type Strains, Phase III (KMG-III): the genomes of soil and plant-associated and newly described type strains.</title>
        <authorList>
            <person name="Whitman W."/>
        </authorList>
    </citation>
    <scope>NUCLEOTIDE SEQUENCE [LARGE SCALE GENOMIC DNA]</scope>
    <source>
        <strain evidence="2 3">JCM 18070</strain>
    </source>
</reference>
<organism evidence="2 3">
    <name type="scientific">Paraburkholderia eburnea</name>
    <dbReference type="NCBI Taxonomy" id="1189126"/>
    <lineage>
        <taxon>Bacteria</taxon>
        <taxon>Pseudomonadati</taxon>
        <taxon>Pseudomonadota</taxon>
        <taxon>Betaproteobacteria</taxon>
        <taxon>Burkholderiales</taxon>
        <taxon>Burkholderiaceae</taxon>
        <taxon>Paraburkholderia</taxon>
    </lineage>
</organism>
<evidence type="ECO:0000256" key="1">
    <source>
        <dbReference type="SAM" id="SignalP"/>
    </source>
</evidence>
<dbReference type="RefSeq" id="WP_167401189.1">
    <property type="nucleotide sequence ID" value="NZ_PQGA01000002.1"/>
</dbReference>
<feature type="chain" id="PRO_5015434728" description="Carboxypeptidase family protein" evidence="1">
    <location>
        <begin position="31"/>
        <end position="153"/>
    </location>
</feature>
<keyword evidence="1" id="KW-0732">Signal</keyword>
<feature type="signal peptide" evidence="1">
    <location>
        <begin position="1"/>
        <end position="30"/>
    </location>
</feature>
<protein>
    <recommendedName>
        <fullName evidence="4">Carboxypeptidase family protein</fullName>
    </recommendedName>
</protein>
<sequence length="153" mass="15849">MNARSVQYKTAALSLAATLTLALGAQGAFAATMNNAANGLPPVQHAGGIAYVSGGIGSDQSAAFKAATAHYPLSLEFARQSADGNEYLADVPVTIADTHGQTLLSTRTLGPFMLVALPRGHYVVSASHDGKTVKRTVDVGKTAHEHEAFVWAT</sequence>
<keyword evidence="3" id="KW-1185">Reference proteome</keyword>
<gene>
    <name evidence="2" type="ORF">B0G62_102258</name>
</gene>
<dbReference type="EMBL" id="PQGA01000002">
    <property type="protein sequence ID" value="POR54650.1"/>
    <property type="molecule type" value="Genomic_DNA"/>
</dbReference>
<evidence type="ECO:0008006" key="4">
    <source>
        <dbReference type="Google" id="ProtNLM"/>
    </source>
</evidence>